<comment type="caution">
    <text evidence="1">The sequence shown here is derived from an EMBL/GenBank/DDBJ whole genome shotgun (WGS) entry which is preliminary data.</text>
</comment>
<organism evidence="1 2">
    <name type="scientific">Monosporascus cannonballus</name>
    <dbReference type="NCBI Taxonomy" id="155416"/>
    <lineage>
        <taxon>Eukaryota</taxon>
        <taxon>Fungi</taxon>
        <taxon>Dikarya</taxon>
        <taxon>Ascomycota</taxon>
        <taxon>Pezizomycotina</taxon>
        <taxon>Sordariomycetes</taxon>
        <taxon>Xylariomycetidae</taxon>
        <taxon>Xylariales</taxon>
        <taxon>Xylariales incertae sedis</taxon>
        <taxon>Monosporascus</taxon>
    </lineage>
</organism>
<name>A0ABY0GUW6_9PEZI</name>
<sequence length="204" mass="23502">MPYDVERSYTIYSRQIRRYLPSAVYDGELSPVLDDTERAKRNLSQLSAESDVSIQKGKMSKVHSSQVGGGFEEFPRTEMSKRFHAAIQGLKTEQNPKDNALRVLNEEWYKECSRFPSGTLWENAPALRLSLSYFRGRFVTSTSHRNRPLLGPWPTLFYGRNGEKAATRPYIDLLLSRSNAPVMQRRHYTFHKATPNRRASELAL</sequence>
<keyword evidence="2" id="KW-1185">Reference proteome</keyword>
<dbReference type="EMBL" id="QJNS01000409">
    <property type="protein sequence ID" value="RYO78076.1"/>
    <property type="molecule type" value="Genomic_DNA"/>
</dbReference>
<proteinExistence type="predicted"/>
<gene>
    <name evidence="1" type="ORF">DL762_008889</name>
</gene>
<reference evidence="1 2" key="1">
    <citation type="submission" date="2018-06" db="EMBL/GenBank/DDBJ databases">
        <title>Complete Genomes of Monosporascus.</title>
        <authorList>
            <person name="Robinson A.J."/>
            <person name="Natvig D.O."/>
        </authorList>
    </citation>
    <scope>NUCLEOTIDE SEQUENCE [LARGE SCALE GENOMIC DNA]</scope>
    <source>
        <strain evidence="1 2">CBS 609.92</strain>
    </source>
</reference>
<dbReference type="Proteomes" id="UP000294003">
    <property type="component" value="Unassembled WGS sequence"/>
</dbReference>
<evidence type="ECO:0000313" key="2">
    <source>
        <dbReference type="Proteomes" id="UP000294003"/>
    </source>
</evidence>
<evidence type="ECO:0000313" key="1">
    <source>
        <dbReference type="EMBL" id="RYO78076.1"/>
    </source>
</evidence>
<accession>A0ABY0GUW6</accession>
<protein>
    <submittedName>
        <fullName evidence="1">Uncharacterized protein</fullName>
    </submittedName>
</protein>